<reference evidence="6" key="1">
    <citation type="submission" date="2016-04" db="EMBL/GenBank/DDBJ databases">
        <title>Cephalotus genome sequencing.</title>
        <authorList>
            <person name="Fukushima K."/>
            <person name="Hasebe M."/>
            <person name="Fang X."/>
        </authorList>
    </citation>
    <scope>NUCLEOTIDE SEQUENCE [LARGE SCALE GENOMIC DNA]</scope>
    <source>
        <strain evidence="6">cv. St1</strain>
    </source>
</reference>
<dbReference type="STRING" id="3775.A0A1Q3BM06"/>
<dbReference type="GO" id="GO:0006417">
    <property type="term" value="P:regulation of translation"/>
    <property type="evidence" value="ECO:0007669"/>
    <property type="project" value="TreeGrafter"/>
</dbReference>
<evidence type="ECO:0000256" key="3">
    <source>
        <dbReference type="PROSITE-ProRule" id="PRU00176"/>
    </source>
</evidence>
<proteinExistence type="predicted"/>
<evidence type="ECO:0000313" key="6">
    <source>
        <dbReference type="Proteomes" id="UP000187406"/>
    </source>
</evidence>
<feature type="domain" description="RRM" evidence="4">
    <location>
        <begin position="6"/>
        <end position="82"/>
    </location>
</feature>
<dbReference type="GO" id="GO:0003729">
    <property type="term" value="F:mRNA binding"/>
    <property type="evidence" value="ECO:0007669"/>
    <property type="project" value="TreeGrafter"/>
</dbReference>
<dbReference type="Pfam" id="PF00076">
    <property type="entry name" value="RRM_1"/>
    <property type="match status" value="2"/>
</dbReference>
<keyword evidence="1" id="KW-0677">Repeat</keyword>
<dbReference type="SUPFAM" id="SSF54928">
    <property type="entry name" value="RNA-binding domain, RBD"/>
    <property type="match status" value="2"/>
</dbReference>
<dbReference type="EMBL" id="BDDD01000682">
    <property type="protein sequence ID" value="GAV69057.1"/>
    <property type="molecule type" value="Genomic_DNA"/>
</dbReference>
<dbReference type="InterPro" id="IPR000504">
    <property type="entry name" value="RRM_dom"/>
</dbReference>
<sequence>MEVEPAKVYVGGIGPEIDEDTLRDHFSHYGEVMNCLVLQGRDSWEIRRFGFVTFTDPSMVEKVLEAEHVIHGTKVDVRPAKPKAILNGQGQNDGPCNQCSYSQSNPNKIFVGGLPTITEEEFKGHFASFGTITDAVVIYDKLERSFDHKPKPRGFGFITFDSKEAVDNVLKKQFYELNGKRVEVKRAEPKKWKTQEQNNSFNGQNTGFGFGTWLPMPY</sequence>
<keyword evidence="2 3" id="KW-0694">RNA-binding</keyword>
<dbReference type="Proteomes" id="UP000187406">
    <property type="component" value="Unassembled WGS sequence"/>
</dbReference>
<dbReference type="OrthoDB" id="1875751at2759"/>
<dbReference type="PANTHER" id="PTHR48032">
    <property type="entry name" value="RNA-BINDING PROTEIN MUSASHI HOMOLOG RBP6"/>
    <property type="match status" value="1"/>
</dbReference>
<dbReference type="PANTHER" id="PTHR48032:SF8">
    <property type="entry name" value="RNA-BINDING PROTEIN 1-LIKE"/>
    <property type="match status" value="1"/>
</dbReference>
<dbReference type="Gene3D" id="3.30.70.330">
    <property type="match status" value="2"/>
</dbReference>
<gene>
    <name evidence="5" type="ORF">CFOL_v3_12558</name>
</gene>
<dbReference type="InterPro" id="IPR035979">
    <property type="entry name" value="RBD_domain_sf"/>
</dbReference>
<feature type="domain" description="RRM" evidence="4">
    <location>
        <begin position="107"/>
        <end position="189"/>
    </location>
</feature>
<keyword evidence="6" id="KW-1185">Reference proteome</keyword>
<accession>A0A1Q3BM06</accession>
<evidence type="ECO:0000256" key="1">
    <source>
        <dbReference type="ARBA" id="ARBA00022737"/>
    </source>
</evidence>
<name>A0A1Q3BM06_CEPFO</name>
<evidence type="ECO:0000313" key="5">
    <source>
        <dbReference type="EMBL" id="GAV69057.1"/>
    </source>
</evidence>
<evidence type="ECO:0000256" key="2">
    <source>
        <dbReference type="ARBA" id="ARBA00022884"/>
    </source>
</evidence>
<protein>
    <submittedName>
        <fullName evidence="5">RRM_1 domain-containing protein</fullName>
    </submittedName>
</protein>
<dbReference type="PROSITE" id="PS50102">
    <property type="entry name" value="RRM"/>
    <property type="match status" value="2"/>
</dbReference>
<dbReference type="InParanoid" id="A0A1Q3BM06"/>
<dbReference type="SMART" id="SM00360">
    <property type="entry name" value="RRM"/>
    <property type="match status" value="2"/>
</dbReference>
<organism evidence="5 6">
    <name type="scientific">Cephalotus follicularis</name>
    <name type="common">Albany pitcher plant</name>
    <dbReference type="NCBI Taxonomy" id="3775"/>
    <lineage>
        <taxon>Eukaryota</taxon>
        <taxon>Viridiplantae</taxon>
        <taxon>Streptophyta</taxon>
        <taxon>Embryophyta</taxon>
        <taxon>Tracheophyta</taxon>
        <taxon>Spermatophyta</taxon>
        <taxon>Magnoliopsida</taxon>
        <taxon>eudicotyledons</taxon>
        <taxon>Gunneridae</taxon>
        <taxon>Pentapetalae</taxon>
        <taxon>rosids</taxon>
        <taxon>fabids</taxon>
        <taxon>Oxalidales</taxon>
        <taxon>Cephalotaceae</taxon>
        <taxon>Cephalotus</taxon>
    </lineage>
</organism>
<dbReference type="AlphaFoldDB" id="A0A1Q3BM06"/>
<comment type="caution">
    <text evidence="5">The sequence shown here is derived from an EMBL/GenBank/DDBJ whole genome shotgun (WGS) entry which is preliminary data.</text>
</comment>
<dbReference type="InterPro" id="IPR012677">
    <property type="entry name" value="Nucleotide-bd_a/b_plait_sf"/>
</dbReference>
<evidence type="ECO:0000259" key="4">
    <source>
        <dbReference type="PROSITE" id="PS50102"/>
    </source>
</evidence>